<proteinExistence type="predicted"/>
<dbReference type="InParanoid" id="H0VBI4"/>
<dbReference type="HOGENOM" id="CLU_044216_0_0_1"/>
<evidence type="ECO:0000313" key="4">
    <source>
        <dbReference type="Ensembl" id="ENSCPOP00000007266.3"/>
    </source>
</evidence>
<dbReference type="VEuPathDB" id="HostDB:ENSCPOG00000008080"/>
<dbReference type="InterPro" id="IPR059179">
    <property type="entry name" value="MLKL-like_MCAfunc"/>
</dbReference>
<dbReference type="PROSITE" id="PS50011">
    <property type="entry name" value="PROTEIN_KINASE_DOM"/>
    <property type="match status" value="1"/>
</dbReference>
<dbReference type="eggNOG" id="KOG0192">
    <property type="taxonomic scope" value="Eukaryota"/>
</dbReference>
<dbReference type="GO" id="GO:0030054">
    <property type="term" value="C:cell junction"/>
    <property type="evidence" value="ECO:0007669"/>
    <property type="project" value="Ensembl"/>
</dbReference>
<evidence type="ECO:0000256" key="1">
    <source>
        <dbReference type="ARBA" id="ARBA00022741"/>
    </source>
</evidence>
<organism evidence="4 5">
    <name type="scientific">Cavia porcellus</name>
    <name type="common">Guinea pig</name>
    <dbReference type="NCBI Taxonomy" id="10141"/>
    <lineage>
        <taxon>Eukaryota</taxon>
        <taxon>Metazoa</taxon>
        <taxon>Chordata</taxon>
        <taxon>Craniata</taxon>
        <taxon>Vertebrata</taxon>
        <taxon>Euteleostomi</taxon>
        <taxon>Mammalia</taxon>
        <taxon>Eutheria</taxon>
        <taxon>Euarchontoglires</taxon>
        <taxon>Glires</taxon>
        <taxon>Rodentia</taxon>
        <taxon>Hystricomorpha</taxon>
        <taxon>Caviidae</taxon>
        <taxon>Cavia</taxon>
    </lineage>
</organism>
<feature type="domain" description="Protein kinase" evidence="3">
    <location>
        <begin position="174"/>
        <end position="436"/>
    </location>
</feature>
<dbReference type="GO" id="GO:0005886">
    <property type="term" value="C:plasma membrane"/>
    <property type="evidence" value="ECO:0007669"/>
    <property type="project" value="Ensembl"/>
</dbReference>
<dbReference type="Gene3D" id="1.20.930.20">
    <property type="entry name" value="Adaptor protein Cbl, N-terminal domain"/>
    <property type="match status" value="1"/>
</dbReference>
<dbReference type="CDD" id="cd21037">
    <property type="entry name" value="MLKL_NTD"/>
    <property type="match status" value="1"/>
</dbReference>
<dbReference type="InterPro" id="IPR051681">
    <property type="entry name" value="Ser/Thr_Kinases-Pseudokinases"/>
</dbReference>
<dbReference type="GO" id="GO:0070207">
    <property type="term" value="P:protein homotrimerization"/>
    <property type="evidence" value="ECO:0007669"/>
    <property type="project" value="Ensembl"/>
</dbReference>
<name>H0VBI4_CAVPO</name>
<reference evidence="4" key="2">
    <citation type="submission" date="2025-08" db="UniProtKB">
        <authorList>
            <consortium name="Ensembl"/>
        </authorList>
    </citation>
    <scope>IDENTIFICATION</scope>
    <source>
        <strain evidence="4">2N</strain>
    </source>
</reference>
<accession>H0VBI4</accession>
<dbReference type="FunFam" id="3.30.200.20:FF:000437">
    <property type="entry name" value="Mixed lineage kinase domain-like pseudokinase"/>
    <property type="match status" value="1"/>
</dbReference>
<dbReference type="InterPro" id="IPR036537">
    <property type="entry name" value="Adaptor_Cbl_N_dom_sf"/>
</dbReference>
<keyword evidence="2" id="KW-0067">ATP-binding</keyword>
<dbReference type="STRING" id="10141.ENSCPOP00000007266"/>
<dbReference type="OMA" id="ESKVDWM"/>
<dbReference type="GO" id="GO:0005829">
    <property type="term" value="C:cytosol"/>
    <property type="evidence" value="ECO:0007669"/>
    <property type="project" value="Ensembl"/>
</dbReference>
<dbReference type="Pfam" id="PF07714">
    <property type="entry name" value="PK_Tyr_Ser-Thr"/>
    <property type="match status" value="1"/>
</dbReference>
<dbReference type="GO" id="GO:0044877">
    <property type="term" value="F:protein-containing complex binding"/>
    <property type="evidence" value="ECO:0007669"/>
    <property type="project" value="Ensembl"/>
</dbReference>
<dbReference type="Proteomes" id="UP000005447">
    <property type="component" value="Unassembled WGS sequence"/>
</dbReference>
<dbReference type="GO" id="GO:0005634">
    <property type="term" value="C:nucleus"/>
    <property type="evidence" value="ECO:0007669"/>
    <property type="project" value="Ensembl"/>
</dbReference>
<dbReference type="GO" id="GO:0097528">
    <property type="term" value="P:execution phase of necroptosis"/>
    <property type="evidence" value="ECO:0007669"/>
    <property type="project" value="Ensembl"/>
</dbReference>
<dbReference type="PANTHER" id="PTHR44329">
    <property type="entry name" value="SERINE/THREONINE-PROTEIN KINASE TNNI3K-RELATED"/>
    <property type="match status" value="1"/>
</dbReference>
<reference evidence="5" key="1">
    <citation type="journal article" date="2011" name="Nature">
        <title>A high-resolution map of human evolutionary constraint using 29 mammals.</title>
        <authorList>
            <person name="Lindblad-Toh K."/>
            <person name="Garber M."/>
            <person name="Zuk O."/>
            <person name="Lin M.F."/>
            <person name="Parker B.J."/>
            <person name="Washietl S."/>
            <person name="Kheradpour P."/>
            <person name="Ernst J."/>
            <person name="Jordan G."/>
            <person name="Mauceli E."/>
            <person name="Ward L.D."/>
            <person name="Lowe C.B."/>
            <person name="Holloway A.K."/>
            <person name="Clamp M."/>
            <person name="Gnerre S."/>
            <person name="Alfoldi J."/>
            <person name="Beal K."/>
            <person name="Chang J."/>
            <person name="Clawson H."/>
            <person name="Cuff J."/>
            <person name="Di Palma F."/>
            <person name="Fitzgerald S."/>
            <person name="Flicek P."/>
            <person name="Guttman M."/>
            <person name="Hubisz M.J."/>
            <person name="Jaffe D.B."/>
            <person name="Jungreis I."/>
            <person name="Kent W.J."/>
            <person name="Kostka D."/>
            <person name="Lara M."/>
            <person name="Martins A.L."/>
            <person name="Massingham T."/>
            <person name="Moltke I."/>
            <person name="Raney B.J."/>
            <person name="Rasmussen M.D."/>
            <person name="Robinson J."/>
            <person name="Stark A."/>
            <person name="Vilella A.J."/>
            <person name="Wen J."/>
            <person name="Xie X."/>
            <person name="Zody M.C."/>
            <person name="Baldwin J."/>
            <person name="Bloom T."/>
            <person name="Chin C.W."/>
            <person name="Heiman D."/>
            <person name="Nicol R."/>
            <person name="Nusbaum C."/>
            <person name="Young S."/>
            <person name="Wilkinson J."/>
            <person name="Worley K.C."/>
            <person name="Kovar C.L."/>
            <person name="Muzny D.M."/>
            <person name="Gibbs R.A."/>
            <person name="Cree A."/>
            <person name="Dihn H.H."/>
            <person name="Fowler G."/>
            <person name="Jhangiani S."/>
            <person name="Joshi V."/>
            <person name="Lee S."/>
            <person name="Lewis L.R."/>
            <person name="Nazareth L.V."/>
            <person name="Okwuonu G."/>
            <person name="Santibanez J."/>
            <person name="Warren W.C."/>
            <person name="Mardis E.R."/>
            <person name="Weinstock G.M."/>
            <person name="Wilson R.K."/>
            <person name="Delehaunty K."/>
            <person name="Dooling D."/>
            <person name="Fronik C."/>
            <person name="Fulton L."/>
            <person name="Fulton B."/>
            <person name="Graves T."/>
            <person name="Minx P."/>
            <person name="Sodergren E."/>
            <person name="Birney E."/>
            <person name="Margulies E.H."/>
            <person name="Herrero J."/>
            <person name="Green E.D."/>
            <person name="Haussler D."/>
            <person name="Siepel A."/>
            <person name="Goldman N."/>
            <person name="Pollard K.S."/>
            <person name="Pedersen J.S."/>
            <person name="Lander E.S."/>
            <person name="Kellis M."/>
        </authorList>
    </citation>
    <scope>NUCLEOTIDE SEQUENCE [LARGE SCALE GENOMIC DNA]</scope>
    <source>
        <strain evidence="5">2N</strain>
    </source>
</reference>
<dbReference type="GO" id="GO:0019901">
    <property type="term" value="F:protein kinase binding"/>
    <property type="evidence" value="ECO:0007669"/>
    <property type="project" value="Ensembl"/>
</dbReference>
<dbReference type="AlphaFoldDB" id="H0VBI4"/>
<dbReference type="EMBL" id="AAKN02026379">
    <property type="status" value="NOT_ANNOTATED_CDS"/>
    <property type="molecule type" value="Genomic_DNA"/>
</dbReference>
<dbReference type="InterPro" id="IPR011009">
    <property type="entry name" value="Kinase-like_dom_sf"/>
</dbReference>
<dbReference type="Ensembl" id="ENSCPOT00000008155.3">
    <property type="protein sequence ID" value="ENSCPOP00000007266.3"/>
    <property type="gene ID" value="ENSCPOG00000008080.4"/>
</dbReference>
<dbReference type="FunCoup" id="H0VBI4">
    <property type="interactions" value="509"/>
</dbReference>
<dbReference type="Pfam" id="PF22215">
    <property type="entry name" value="MLKL_N"/>
    <property type="match status" value="1"/>
</dbReference>
<evidence type="ECO:0000256" key="2">
    <source>
        <dbReference type="ARBA" id="ARBA00022840"/>
    </source>
</evidence>
<dbReference type="Gene3D" id="1.10.510.10">
    <property type="entry name" value="Transferase(Phosphotransferase) domain 1"/>
    <property type="match status" value="1"/>
</dbReference>
<dbReference type="GO" id="GO:0097527">
    <property type="term" value="P:necroptotic signaling pathway"/>
    <property type="evidence" value="ECO:0007669"/>
    <property type="project" value="Ensembl"/>
</dbReference>
<dbReference type="GO" id="GO:0004672">
    <property type="term" value="F:protein kinase activity"/>
    <property type="evidence" value="ECO:0007669"/>
    <property type="project" value="InterPro"/>
</dbReference>
<sequence length="449" mass="51714">MDQLGKIFSLGQQILKQSNEMKYCQRQSRRLRERVSSLLEATLPPQITAALDNFENALKKAKEMIEKFNTDCKIKKFLMASNNKILFEEVNGKLADVWEVFMMNLQIAQHLSISRISKREFWAQEDKLDAEQDRQLPNKNTEAILKGIEEIKDTLKALTAQEKIQEIKEEELSGSPWKLRKQSEFSELYEGEYYRSPVAIKVFIKTQAKSTGIVRTHFRREISNMRKFDSPSILRIFGICIIEKGSSPRFCLVTEYCERGSLRDVLDEEKNLRLDSRELLARGAAQGLYRLHHSGVPHLHRNLSSSSFLVTRSYEVKLTGFELRETQTSISQEIMEPKTAYLSPQRLENPFNKYDIKAEIYSFGIVLWEIATGKIPFEGYNSKEIYQLVFGKRQQEPLGGDCSPLLQEVIDGCRAYEPSVRPSVDGKVLSSMREILQKLSSVTEKCVKT</sequence>
<dbReference type="InterPro" id="IPR000719">
    <property type="entry name" value="Prot_kinase_dom"/>
</dbReference>
<keyword evidence="5" id="KW-1185">Reference proteome</keyword>
<dbReference type="GeneTree" id="ENSGT00390000016453"/>
<reference evidence="4" key="3">
    <citation type="submission" date="2025-09" db="UniProtKB">
        <authorList>
            <consortium name="Ensembl"/>
        </authorList>
    </citation>
    <scope>IDENTIFICATION</scope>
    <source>
        <strain evidence="4">2N</strain>
    </source>
</reference>
<dbReference type="GO" id="GO:0005524">
    <property type="term" value="F:ATP binding"/>
    <property type="evidence" value="ECO:0007669"/>
    <property type="project" value="UniProtKB-KW"/>
</dbReference>
<dbReference type="PANTHER" id="PTHR44329:SF298">
    <property type="entry name" value="MIXED LINEAGE KINASE DOMAIN-LIKE PROTEIN"/>
    <property type="match status" value="1"/>
</dbReference>
<dbReference type="InterPro" id="IPR001245">
    <property type="entry name" value="Ser-Thr/Tyr_kinase_cat_dom"/>
</dbReference>
<dbReference type="Gene3D" id="3.30.200.20">
    <property type="entry name" value="Phosphorylase Kinase, domain 1"/>
    <property type="match status" value="1"/>
</dbReference>
<evidence type="ECO:0000259" key="3">
    <source>
        <dbReference type="PROSITE" id="PS50011"/>
    </source>
</evidence>
<protein>
    <submittedName>
        <fullName evidence="4">Mixed lineage kinase domain like pseudokinase</fullName>
    </submittedName>
</protein>
<evidence type="ECO:0000313" key="5">
    <source>
        <dbReference type="Proteomes" id="UP000005447"/>
    </source>
</evidence>
<gene>
    <name evidence="4" type="primary">MLKL</name>
</gene>
<dbReference type="GO" id="GO:0007166">
    <property type="term" value="P:cell surface receptor signaling pathway"/>
    <property type="evidence" value="ECO:0007669"/>
    <property type="project" value="InterPro"/>
</dbReference>
<dbReference type="SUPFAM" id="SSF56112">
    <property type="entry name" value="Protein kinase-like (PK-like)"/>
    <property type="match status" value="1"/>
</dbReference>
<dbReference type="Bgee" id="ENSCPOG00000008080">
    <property type="expression patterns" value="Expressed in liver and 4 other cell types or tissues"/>
</dbReference>
<keyword evidence="1" id="KW-0547">Nucleotide-binding</keyword>
<dbReference type="InterPro" id="IPR054000">
    <property type="entry name" value="MLKL_N"/>
</dbReference>
<dbReference type="GO" id="GO:0051607">
    <property type="term" value="P:defense response to virus"/>
    <property type="evidence" value="ECO:0007669"/>
    <property type="project" value="Ensembl"/>
</dbReference>